<dbReference type="Pfam" id="PF02902">
    <property type="entry name" value="Peptidase_C48"/>
    <property type="match status" value="1"/>
</dbReference>
<evidence type="ECO:0000256" key="5">
    <source>
        <dbReference type="SAM" id="Coils"/>
    </source>
</evidence>
<organism evidence="8 9">
    <name type="scientific">Cylindrotheca closterium</name>
    <dbReference type="NCBI Taxonomy" id="2856"/>
    <lineage>
        <taxon>Eukaryota</taxon>
        <taxon>Sar</taxon>
        <taxon>Stramenopiles</taxon>
        <taxon>Ochrophyta</taxon>
        <taxon>Bacillariophyta</taxon>
        <taxon>Bacillariophyceae</taxon>
        <taxon>Bacillariophycidae</taxon>
        <taxon>Bacillariales</taxon>
        <taxon>Bacillariaceae</taxon>
        <taxon>Cylindrotheca</taxon>
    </lineage>
</organism>
<dbReference type="PANTHER" id="PTHR12606">
    <property type="entry name" value="SENTRIN/SUMO-SPECIFIC PROTEASE"/>
    <property type="match status" value="1"/>
</dbReference>
<accession>A0AAD2CA41</accession>
<evidence type="ECO:0000256" key="6">
    <source>
        <dbReference type="SAM" id="MobiDB-lite"/>
    </source>
</evidence>
<keyword evidence="5" id="KW-0175">Coiled coil</keyword>
<reference evidence="8" key="1">
    <citation type="submission" date="2023-08" db="EMBL/GenBank/DDBJ databases">
        <authorList>
            <person name="Audoor S."/>
            <person name="Bilcke G."/>
        </authorList>
    </citation>
    <scope>NUCLEOTIDE SEQUENCE</scope>
</reference>
<dbReference type="Proteomes" id="UP001295423">
    <property type="component" value="Unassembled WGS sequence"/>
</dbReference>
<keyword evidence="9" id="KW-1185">Reference proteome</keyword>
<dbReference type="EMBL" id="CAKOGP040000001">
    <property type="protein sequence ID" value="CAJ1894774.1"/>
    <property type="molecule type" value="Genomic_DNA"/>
</dbReference>
<feature type="coiled-coil region" evidence="5">
    <location>
        <begin position="244"/>
        <end position="294"/>
    </location>
</feature>
<dbReference type="InterPro" id="IPR003653">
    <property type="entry name" value="Peptidase_C48_C"/>
</dbReference>
<dbReference type="PANTHER" id="PTHR12606:SF1">
    <property type="entry name" value="UBIQUITIN-LIKE-SPECIFIC PROTEASE 1A"/>
    <property type="match status" value="1"/>
</dbReference>
<evidence type="ECO:0000313" key="9">
    <source>
        <dbReference type="Proteomes" id="UP001295423"/>
    </source>
</evidence>
<evidence type="ECO:0000313" key="8">
    <source>
        <dbReference type="EMBL" id="CAJ1894774.1"/>
    </source>
</evidence>
<comment type="similarity">
    <text evidence="1">Belongs to the peptidase C48 family.</text>
</comment>
<dbReference type="PROSITE" id="PS50600">
    <property type="entry name" value="ULP_PROTEASE"/>
    <property type="match status" value="1"/>
</dbReference>
<dbReference type="SUPFAM" id="SSF54001">
    <property type="entry name" value="Cysteine proteinases"/>
    <property type="match status" value="1"/>
</dbReference>
<protein>
    <recommendedName>
        <fullName evidence="7">Ubiquitin-like protease family profile domain-containing protein</fullName>
    </recommendedName>
</protein>
<dbReference type="AlphaFoldDB" id="A0AAD2CA41"/>
<keyword evidence="4" id="KW-0788">Thiol protease</keyword>
<dbReference type="GO" id="GO:0016929">
    <property type="term" value="F:deSUMOylase activity"/>
    <property type="evidence" value="ECO:0007669"/>
    <property type="project" value="TreeGrafter"/>
</dbReference>
<keyword evidence="2" id="KW-0645">Protease</keyword>
<gene>
    <name evidence="8" type="ORF">CYCCA115_LOCUS156</name>
</gene>
<evidence type="ECO:0000259" key="7">
    <source>
        <dbReference type="PROSITE" id="PS50600"/>
    </source>
</evidence>
<comment type="caution">
    <text evidence="8">The sequence shown here is derived from an EMBL/GenBank/DDBJ whole genome shotgun (WGS) entry which is preliminary data.</text>
</comment>
<name>A0AAD2CA41_9STRA</name>
<evidence type="ECO:0000256" key="3">
    <source>
        <dbReference type="ARBA" id="ARBA00022801"/>
    </source>
</evidence>
<dbReference type="Gene3D" id="3.40.395.10">
    <property type="entry name" value="Adenoviral Proteinase, Chain A"/>
    <property type="match status" value="1"/>
</dbReference>
<dbReference type="GO" id="GO:0016926">
    <property type="term" value="P:protein desumoylation"/>
    <property type="evidence" value="ECO:0007669"/>
    <property type="project" value="TreeGrafter"/>
</dbReference>
<feature type="region of interest" description="Disordered" evidence="6">
    <location>
        <begin position="11"/>
        <end position="38"/>
    </location>
</feature>
<feature type="domain" description="Ubiquitin-like protease family profile" evidence="7">
    <location>
        <begin position="329"/>
        <end position="513"/>
    </location>
</feature>
<keyword evidence="3" id="KW-0378">Hydrolase</keyword>
<evidence type="ECO:0000256" key="1">
    <source>
        <dbReference type="ARBA" id="ARBA00005234"/>
    </source>
</evidence>
<dbReference type="GO" id="GO:0005634">
    <property type="term" value="C:nucleus"/>
    <property type="evidence" value="ECO:0007669"/>
    <property type="project" value="TreeGrafter"/>
</dbReference>
<evidence type="ECO:0000256" key="4">
    <source>
        <dbReference type="ARBA" id="ARBA00022807"/>
    </source>
</evidence>
<dbReference type="GO" id="GO:0006508">
    <property type="term" value="P:proteolysis"/>
    <property type="evidence" value="ECO:0007669"/>
    <property type="project" value="UniProtKB-KW"/>
</dbReference>
<sequence>MTILGKFKKRKDRQKLVKVRSPGPQFKRRRVNSQQHRLESLPMSPIEQHLEHHNQEQTTDSIEISYRAAKEMEAEVNDLTANESKSATLWAIASALQGSRRVMDAHADLEERLHPLRHMTRKLGEIVFRASKRDDDSMKKRYALVNALNKVQRRPDSFRVKCSNWEEVKQHLSSSFEFAEEESENDGAAANNPLTESAGTIATSLEQRLQDLRVDYREKGLASIQKWKQVVNFGFLDTEKSELAAALDRDDEALDRKLAEAEREYEQATKKKHMDEFEERFLQKEREEEAKKRASSLMRDLTPDESSLVRGVMYGNGPPTEILAESETDTVQRQSIQTLRPGEWLGDEVIHYFYLMLARRDEEMCRNDPSRKRSHFFKSFFITKILNEGHANEAINGTYEYKNVKRWSKKVPGKDIFNLDKIIFPINQGGMHWMCGVIHMQKKRIQIYDSMGSGGHKYLQCLFKYVQDEHKDKKKCPMPDIDDWELVGTTSDTPRQRNGFDCGVFTCMFADFVSKECPLVFSQEHITQCRERIVLAIMKGKAII</sequence>
<proteinExistence type="inferred from homology"/>
<dbReference type="InterPro" id="IPR038765">
    <property type="entry name" value="Papain-like_cys_pep_sf"/>
</dbReference>
<evidence type="ECO:0000256" key="2">
    <source>
        <dbReference type="ARBA" id="ARBA00022670"/>
    </source>
</evidence>